<dbReference type="CDD" id="cd00009">
    <property type="entry name" value="AAA"/>
    <property type="match status" value="1"/>
</dbReference>
<keyword evidence="7 11" id="KW-0143">Chaperone</keyword>
<dbReference type="Pfam" id="PF10431">
    <property type="entry name" value="ClpB_D2-small"/>
    <property type="match status" value="1"/>
</dbReference>
<dbReference type="Gene3D" id="1.10.8.60">
    <property type="match status" value="1"/>
</dbReference>
<dbReference type="InterPro" id="IPR018368">
    <property type="entry name" value="ClpA/B_CS1"/>
</dbReference>
<dbReference type="Gene3D" id="3.40.50.300">
    <property type="entry name" value="P-loop containing nucleotide triphosphate hydrolases"/>
    <property type="match status" value="3"/>
</dbReference>
<keyword evidence="15" id="KW-1185">Reference proteome</keyword>
<dbReference type="SUPFAM" id="SSF81923">
    <property type="entry name" value="Double Clp-N motif"/>
    <property type="match status" value="1"/>
</dbReference>
<reference evidence="15" key="1">
    <citation type="journal article" date="2019" name="Int. J. Syst. Evol. Microbiol.">
        <title>The Global Catalogue of Microorganisms (GCM) 10K type strain sequencing project: providing services to taxonomists for standard genome sequencing and annotation.</title>
        <authorList>
            <consortium name="The Broad Institute Genomics Platform"/>
            <consortium name="The Broad Institute Genome Sequencing Center for Infectious Disease"/>
            <person name="Wu L."/>
            <person name="Ma J."/>
        </authorList>
    </citation>
    <scope>NUCLEOTIDE SEQUENCE [LARGE SCALE GENOMIC DNA]</scope>
    <source>
        <strain evidence="15">JCM 11650</strain>
    </source>
</reference>
<accession>A0ABV9GW87</accession>
<evidence type="ECO:0000313" key="15">
    <source>
        <dbReference type="Proteomes" id="UP001595967"/>
    </source>
</evidence>
<dbReference type="SUPFAM" id="SSF52540">
    <property type="entry name" value="P-loop containing nucleoside triphosphate hydrolases"/>
    <property type="match status" value="2"/>
</dbReference>
<dbReference type="InterPro" id="IPR036628">
    <property type="entry name" value="Clp_N_dom_sf"/>
</dbReference>
<comment type="subcellular location">
    <subcellularLocation>
        <location evidence="12">Cytoplasm</location>
    </subcellularLocation>
</comment>
<name>A0ABV9GW87_9BURK</name>
<dbReference type="EMBL" id="JBHSEW010000001">
    <property type="protein sequence ID" value="MFC4620900.1"/>
    <property type="molecule type" value="Genomic_DNA"/>
</dbReference>
<evidence type="ECO:0000256" key="12">
    <source>
        <dbReference type="RuleBase" id="RU362034"/>
    </source>
</evidence>
<feature type="domain" description="Clp R" evidence="13">
    <location>
        <begin position="3"/>
        <end position="144"/>
    </location>
</feature>
<dbReference type="InterPro" id="IPR050130">
    <property type="entry name" value="ClpA_ClpB"/>
</dbReference>
<dbReference type="Pfam" id="PF17871">
    <property type="entry name" value="AAA_lid_9"/>
    <property type="match status" value="1"/>
</dbReference>
<dbReference type="InterPro" id="IPR041546">
    <property type="entry name" value="ClpA/ClpB_AAA_lid"/>
</dbReference>
<comment type="similarity">
    <text evidence="1 11">Belongs to the ClpA/ClpB family.</text>
</comment>
<dbReference type="InterPro" id="IPR028299">
    <property type="entry name" value="ClpA/B_CS2"/>
</dbReference>
<evidence type="ECO:0000256" key="11">
    <source>
        <dbReference type="RuleBase" id="RU004432"/>
    </source>
</evidence>
<comment type="caution">
    <text evidence="14">The sequence shown here is derived from an EMBL/GenBank/DDBJ whole genome shotgun (WGS) entry which is preliminary data.</text>
</comment>
<evidence type="ECO:0000256" key="9">
    <source>
        <dbReference type="ARBA" id="ARBA00026057"/>
    </source>
</evidence>
<evidence type="ECO:0000259" key="13">
    <source>
        <dbReference type="PROSITE" id="PS51903"/>
    </source>
</evidence>
<keyword evidence="6 12" id="KW-0175">Coiled coil</keyword>
<sequence length="867" mass="96230">MRIDKLTTKFQEALSDAQTLALGNDHAYIDPLHLLAAMLRQSDGPKALLQRAGVNATALATAVENAMKQLPQVQGHDQVQVGPDLGKLLQATEKEALQRGDQFIASELFLLALADSDTKAAKLAKEHGLTRKAMEAAINAVRGGQTMDSAEGESQRDALKKYTLDLTERARQGKLDPVIGRDDEIRRAIQVLQRRSKNNPVLIGEPGVGKTAIVEGLAQRILEGEVPESLKNKRVLSLDMAGLLAGAKYRGEFEERLKAVLNDLAKEEGRVILFIDEIHTMVGAGKAEGAMDAGNMLKPALARGELHCIGATTLDEYRQYIEKDAALERRFQKVLVQEPSVEDTIAILRGLQVRYEAHHGVDITDPAIVAAAELSHRYITDRFLPDKAIDLIDEAAAKIKIEIDSKPEVMDRLERRMIQLKIEREAMKKETDEASQKRLGLIEDELQKLEREYADLEEVWKAEKASAQGSEQLRKDIDQVRLQITELQRKGDLAKVAELQYGKLPELEKRLKAAQASEEGEAVTHKLLRTQVGAEEIAEVVSRATGIPVAKMMQGEKEKLLFMEDKLHQRVVGQDEAISAVANAIRRSRSGLSDPNRPLGSFLFLGPTGVGKTELCKALAGFLFDSEDHLLRVDMSEFMEKHSVARLIGAPPGYVGYEEGGYLTEAVRRKPYSVLLLDEVEKAHPDVFNVLLQVLDDGRLTDGQGRTVDFKNTVIVMTSNIGSHMIQAMVGQDAQDIKDAVWDELKTHFRPEFLNRIDETVVFHGLDAQHIRAIADIQLQHLRARLEKMDLYLQVSDQAMDELAKVGFDPVFGARPLKRAIQQRIENPLSRLLLEGKFPPKSVIAVGVDPVNHPGVFEFAQTVAVDR</sequence>
<dbReference type="Pfam" id="PF02861">
    <property type="entry name" value="Clp_N"/>
    <property type="match status" value="1"/>
</dbReference>
<evidence type="ECO:0000256" key="8">
    <source>
        <dbReference type="ARBA" id="ARBA00025613"/>
    </source>
</evidence>
<proteinExistence type="inferred from homology"/>
<evidence type="ECO:0000256" key="1">
    <source>
        <dbReference type="ARBA" id="ARBA00008675"/>
    </source>
</evidence>
<protein>
    <recommendedName>
        <fullName evidence="2 12">Chaperone protein ClpB</fullName>
    </recommendedName>
</protein>
<evidence type="ECO:0000313" key="14">
    <source>
        <dbReference type="EMBL" id="MFC4620900.1"/>
    </source>
</evidence>
<organism evidence="14 15">
    <name type="scientific">Comamonas nitrativorans</name>
    <dbReference type="NCBI Taxonomy" id="108437"/>
    <lineage>
        <taxon>Bacteria</taxon>
        <taxon>Pseudomonadati</taxon>
        <taxon>Pseudomonadota</taxon>
        <taxon>Betaproteobacteria</taxon>
        <taxon>Burkholderiales</taxon>
        <taxon>Comamonadaceae</taxon>
        <taxon>Comamonas</taxon>
    </lineage>
</organism>
<gene>
    <name evidence="12 14" type="primary">clpB</name>
    <name evidence="14" type="ORF">ACFO3A_01530</name>
</gene>
<evidence type="ECO:0000256" key="10">
    <source>
        <dbReference type="PROSITE-ProRule" id="PRU01251"/>
    </source>
</evidence>
<dbReference type="InterPro" id="IPR003959">
    <property type="entry name" value="ATPase_AAA_core"/>
</dbReference>
<dbReference type="InterPro" id="IPR027417">
    <property type="entry name" value="P-loop_NTPase"/>
</dbReference>
<evidence type="ECO:0000256" key="3">
    <source>
        <dbReference type="ARBA" id="ARBA00022737"/>
    </source>
</evidence>
<evidence type="ECO:0000256" key="2">
    <source>
        <dbReference type="ARBA" id="ARBA00017574"/>
    </source>
</evidence>
<dbReference type="SMART" id="SM00382">
    <property type="entry name" value="AAA"/>
    <property type="match status" value="2"/>
</dbReference>
<comment type="subunit">
    <text evidence="9">Homohexamer. The oligomerization is ATP-dependent.</text>
</comment>
<keyword evidence="3 10" id="KW-0677">Repeat</keyword>
<evidence type="ECO:0000256" key="4">
    <source>
        <dbReference type="ARBA" id="ARBA00022741"/>
    </source>
</evidence>
<keyword evidence="12" id="KW-0346">Stress response</keyword>
<dbReference type="RefSeq" id="WP_377723338.1">
    <property type="nucleotide sequence ID" value="NZ_JBHSEW010000001.1"/>
</dbReference>
<dbReference type="Proteomes" id="UP001595967">
    <property type="component" value="Unassembled WGS sequence"/>
</dbReference>
<dbReference type="Gene3D" id="1.10.1780.10">
    <property type="entry name" value="Clp, N-terminal domain"/>
    <property type="match status" value="1"/>
</dbReference>
<dbReference type="SMART" id="SM01086">
    <property type="entry name" value="ClpB_D2-small"/>
    <property type="match status" value="1"/>
</dbReference>
<feature type="coiled-coil region" evidence="12">
    <location>
        <begin position="410"/>
        <end position="490"/>
    </location>
</feature>
<keyword evidence="4 11" id="KW-0547">Nucleotide-binding</keyword>
<evidence type="ECO:0000256" key="5">
    <source>
        <dbReference type="ARBA" id="ARBA00022840"/>
    </source>
</evidence>
<comment type="subunit">
    <text evidence="12">Homohexamer; The oligomerization is ATP-dependent.</text>
</comment>
<dbReference type="InterPro" id="IPR004176">
    <property type="entry name" value="Clp_R_N"/>
</dbReference>
<dbReference type="Pfam" id="PF07724">
    <property type="entry name" value="AAA_2"/>
    <property type="match status" value="1"/>
</dbReference>
<dbReference type="Pfam" id="PF00004">
    <property type="entry name" value="AAA"/>
    <property type="match status" value="1"/>
</dbReference>
<dbReference type="InterPro" id="IPR017730">
    <property type="entry name" value="Chaperonin_ClpB"/>
</dbReference>
<dbReference type="InterPro" id="IPR019489">
    <property type="entry name" value="Clp_ATPase_C"/>
</dbReference>
<dbReference type="NCBIfam" id="TIGR03346">
    <property type="entry name" value="chaperone_ClpB"/>
    <property type="match status" value="1"/>
</dbReference>
<dbReference type="PROSITE" id="PS51903">
    <property type="entry name" value="CLP_R"/>
    <property type="match status" value="1"/>
</dbReference>
<dbReference type="PANTHER" id="PTHR11638">
    <property type="entry name" value="ATP-DEPENDENT CLP PROTEASE"/>
    <property type="match status" value="1"/>
</dbReference>
<evidence type="ECO:0000256" key="6">
    <source>
        <dbReference type="ARBA" id="ARBA00023054"/>
    </source>
</evidence>
<evidence type="ECO:0000256" key="7">
    <source>
        <dbReference type="ARBA" id="ARBA00023186"/>
    </source>
</evidence>
<dbReference type="PROSITE" id="PS00871">
    <property type="entry name" value="CLPAB_2"/>
    <property type="match status" value="1"/>
</dbReference>
<keyword evidence="12" id="KW-0963">Cytoplasm</keyword>
<dbReference type="PANTHER" id="PTHR11638:SF18">
    <property type="entry name" value="HEAT SHOCK PROTEIN 104"/>
    <property type="match status" value="1"/>
</dbReference>
<dbReference type="InterPro" id="IPR001270">
    <property type="entry name" value="ClpA/B"/>
</dbReference>
<dbReference type="PRINTS" id="PR00300">
    <property type="entry name" value="CLPPROTEASEA"/>
</dbReference>
<comment type="function">
    <text evidence="8">Part of a stress-induced multi-chaperone system, it is involved in the recovery of the cell from heat-induced damage, in cooperation with DnaK, DnaJ and GrpE. Acts before DnaK, in the processing of protein aggregates. Protein binding stimulates the ATPase activity; ATP hydrolysis unfolds the denatured protein aggregates, which probably helps expose new hydrophobic binding sites on the surface of ClpB-bound aggregates, contributing to the solubilization and refolding of denatured protein aggregates by DnaK.</text>
</comment>
<dbReference type="PROSITE" id="PS00870">
    <property type="entry name" value="CLPAB_1"/>
    <property type="match status" value="1"/>
</dbReference>
<dbReference type="CDD" id="cd19499">
    <property type="entry name" value="RecA-like_ClpB_Hsp104-like"/>
    <property type="match status" value="1"/>
</dbReference>
<keyword evidence="5 11" id="KW-0067">ATP-binding</keyword>
<dbReference type="InterPro" id="IPR003593">
    <property type="entry name" value="AAA+_ATPase"/>
</dbReference>